<gene>
    <name evidence="1" type="ORF">BCR33DRAFT_822124</name>
</gene>
<dbReference type="AlphaFoldDB" id="A0A1Y2A7K6"/>
<evidence type="ECO:0000313" key="1">
    <source>
        <dbReference type="EMBL" id="ORY18471.1"/>
    </source>
</evidence>
<dbReference type="OrthoDB" id="3444765at2759"/>
<name>A0A1Y2A7K6_9FUNG</name>
<dbReference type="STRING" id="329046.A0A1Y2A7K6"/>
<proteinExistence type="predicted"/>
<protein>
    <submittedName>
        <fullName evidence="1">Uncharacterized protein</fullName>
    </submittedName>
</protein>
<reference evidence="1 2" key="1">
    <citation type="submission" date="2016-07" db="EMBL/GenBank/DDBJ databases">
        <title>Pervasive Adenine N6-methylation of Active Genes in Fungi.</title>
        <authorList>
            <consortium name="DOE Joint Genome Institute"/>
            <person name="Mondo S.J."/>
            <person name="Dannebaum R.O."/>
            <person name="Kuo R.C."/>
            <person name="Labutti K."/>
            <person name="Haridas S."/>
            <person name="Kuo A."/>
            <person name="Salamov A."/>
            <person name="Ahrendt S.R."/>
            <person name="Lipzen A."/>
            <person name="Sullivan W."/>
            <person name="Andreopoulos W.B."/>
            <person name="Clum A."/>
            <person name="Lindquist E."/>
            <person name="Daum C."/>
            <person name="Ramamoorthy G.K."/>
            <person name="Gryganskyi A."/>
            <person name="Culley D."/>
            <person name="Magnuson J.K."/>
            <person name="James T.Y."/>
            <person name="O'Malley M.A."/>
            <person name="Stajich J.E."/>
            <person name="Spatafora J.W."/>
            <person name="Visel A."/>
            <person name="Grigoriev I.V."/>
        </authorList>
    </citation>
    <scope>NUCLEOTIDE SEQUENCE [LARGE SCALE GENOMIC DNA]</scope>
    <source>
        <strain evidence="1 2">JEL800</strain>
    </source>
</reference>
<evidence type="ECO:0000313" key="2">
    <source>
        <dbReference type="Proteomes" id="UP000193642"/>
    </source>
</evidence>
<comment type="caution">
    <text evidence="1">The sequence shown here is derived from an EMBL/GenBank/DDBJ whole genome shotgun (WGS) entry which is preliminary data.</text>
</comment>
<organism evidence="1 2">
    <name type="scientific">Rhizoclosmatium globosum</name>
    <dbReference type="NCBI Taxonomy" id="329046"/>
    <lineage>
        <taxon>Eukaryota</taxon>
        <taxon>Fungi</taxon>
        <taxon>Fungi incertae sedis</taxon>
        <taxon>Chytridiomycota</taxon>
        <taxon>Chytridiomycota incertae sedis</taxon>
        <taxon>Chytridiomycetes</taxon>
        <taxon>Chytridiales</taxon>
        <taxon>Chytriomycetaceae</taxon>
        <taxon>Rhizoclosmatium</taxon>
    </lineage>
</organism>
<accession>A0A1Y2A7K6</accession>
<dbReference type="EMBL" id="MCGO01000275">
    <property type="protein sequence ID" value="ORY18471.1"/>
    <property type="molecule type" value="Genomic_DNA"/>
</dbReference>
<dbReference type="Proteomes" id="UP000193642">
    <property type="component" value="Unassembled WGS sequence"/>
</dbReference>
<keyword evidence="2" id="KW-1185">Reference proteome</keyword>
<sequence length="138" mass="15595">MPLDVLGRTRATMMEAASNSPWPEGPGIPSKRKSSACVDYVPALCTHRPSLLPIEWLSETSGSTIFGPQGLMVVEKLVKLDLVNHRVFERILHPLVFRGVCLFENRLISQDPDLISTRRPAELKHINKRRKRNQQGFP</sequence>